<comment type="caution">
    <text evidence="2">The sequence shown here is derived from an EMBL/GenBank/DDBJ whole genome shotgun (WGS) entry which is preliminary data.</text>
</comment>
<dbReference type="Proteomes" id="UP000566995">
    <property type="component" value="Unassembled WGS sequence"/>
</dbReference>
<organism evidence="2 3">
    <name type="scientific">Pseudomonas nitroreducens</name>
    <dbReference type="NCBI Taxonomy" id="46680"/>
    <lineage>
        <taxon>Bacteria</taxon>
        <taxon>Pseudomonadati</taxon>
        <taxon>Pseudomonadota</taxon>
        <taxon>Gammaproteobacteria</taxon>
        <taxon>Pseudomonadales</taxon>
        <taxon>Pseudomonadaceae</taxon>
        <taxon>Pseudomonas</taxon>
    </lineage>
</organism>
<evidence type="ECO:0000313" key="2">
    <source>
        <dbReference type="EMBL" id="MBB4861642.1"/>
    </source>
</evidence>
<proteinExistence type="predicted"/>
<accession>A0A7W7KF15</accession>
<dbReference type="EMBL" id="JACHLI010000001">
    <property type="protein sequence ID" value="MBB4861642.1"/>
    <property type="molecule type" value="Genomic_DNA"/>
</dbReference>
<feature type="signal peptide" evidence="1">
    <location>
        <begin position="1"/>
        <end position="19"/>
    </location>
</feature>
<evidence type="ECO:0000313" key="3">
    <source>
        <dbReference type="Proteomes" id="UP000566995"/>
    </source>
</evidence>
<dbReference type="AlphaFoldDB" id="A0A7W7KF15"/>
<protein>
    <submittedName>
        <fullName evidence="2">Uncharacterized protein</fullName>
    </submittedName>
</protein>
<reference evidence="2 3" key="1">
    <citation type="submission" date="2020-08" db="EMBL/GenBank/DDBJ databases">
        <title>Functional genomics of gut bacteria from endangered species of beetles.</title>
        <authorList>
            <person name="Carlos-Shanley C."/>
        </authorList>
    </citation>
    <scope>NUCLEOTIDE SEQUENCE [LARGE SCALE GENOMIC DNA]</scope>
    <source>
        <strain evidence="2 3">S00179</strain>
    </source>
</reference>
<gene>
    <name evidence="2" type="ORF">HNP46_000453</name>
</gene>
<dbReference type="RefSeq" id="WP_184585896.1">
    <property type="nucleotide sequence ID" value="NZ_JACHLI010000001.1"/>
</dbReference>
<name>A0A7W7KF15_PSENT</name>
<feature type="chain" id="PRO_5031115629" evidence="1">
    <location>
        <begin position="20"/>
        <end position="156"/>
    </location>
</feature>
<sequence>MRSLIVSLLALAVSSSALGDSPKAFVTLKTGDIAKTLVVEQRADTQMVELLQLPVPQMICGQEQASKKAEPVPDGLALAVYAAQITDVGIVTGLAVSVIKAQTIPAKAGDVSCTYVAGQQQFNSKVDPHLLKWGVPEQIEMGGYKVQVVASKPAKP</sequence>
<keyword evidence="1" id="KW-0732">Signal</keyword>
<evidence type="ECO:0000256" key="1">
    <source>
        <dbReference type="SAM" id="SignalP"/>
    </source>
</evidence>